<proteinExistence type="predicted"/>
<protein>
    <submittedName>
        <fullName evidence="1">Uncharacterized protein</fullName>
    </submittedName>
</protein>
<dbReference type="Proteomes" id="UP000430079">
    <property type="component" value="Unassembled WGS sequence"/>
</dbReference>
<dbReference type="EMBL" id="BLIO01000001">
    <property type="protein sequence ID" value="GFE12856.1"/>
    <property type="molecule type" value="Genomic_DNA"/>
</dbReference>
<reference evidence="1 2" key="1">
    <citation type="submission" date="2019-12" db="EMBL/GenBank/DDBJ databases">
        <title>Whole genome shotgun sequence of Streptomyces hygroscopicus subsp. glebosus NBRC 13786.</title>
        <authorList>
            <person name="Ichikawa N."/>
            <person name="Kimura A."/>
            <person name="Kitahashi Y."/>
            <person name="Komaki H."/>
            <person name="Tamura T."/>
        </authorList>
    </citation>
    <scope>NUCLEOTIDE SEQUENCE [LARGE SCALE GENOMIC DNA]</scope>
    <source>
        <strain evidence="1 2">NBRC 13786</strain>
    </source>
</reference>
<name>A0A640SRX3_9ACTN</name>
<dbReference type="AlphaFoldDB" id="A0A640SRX3"/>
<comment type="caution">
    <text evidence="1">The sequence shown here is derived from an EMBL/GenBank/DDBJ whole genome shotgun (WGS) entry which is preliminary data.</text>
</comment>
<evidence type="ECO:0000313" key="2">
    <source>
        <dbReference type="Proteomes" id="UP000430079"/>
    </source>
</evidence>
<gene>
    <name evidence="1" type="ORF">Sgleb_09030</name>
</gene>
<evidence type="ECO:0000313" key="1">
    <source>
        <dbReference type="EMBL" id="GFE12856.1"/>
    </source>
</evidence>
<organism evidence="1 2">
    <name type="scientific">Streptomyces glebosus</name>
    <dbReference type="NCBI Taxonomy" id="249580"/>
    <lineage>
        <taxon>Bacteria</taxon>
        <taxon>Bacillati</taxon>
        <taxon>Actinomycetota</taxon>
        <taxon>Actinomycetes</taxon>
        <taxon>Kitasatosporales</taxon>
        <taxon>Streptomycetaceae</taxon>
        <taxon>Streptomyces</taxon>
    </lineage>
</organism>
<accession>A0A640SRX3</accession>
<sequence length="97" mass="10851">MSAGLTVGRVPGLPVGLATWMADMTWGARFLKDDPGGLRQLMDPVDLLADQPRPEGTAEYRSTELRRMHVGRHRVLYEITWRSDVEDGYSPDPDSPI</sequence>
<keyword evidence="2" id="KW-1185">Reference proteome</keyword>